<accession>A0A084JKC6</accession>
<dbReference type="Proteomes" id="UP000028525">
    <property type="component" value="Unassembled WGS sequence"/>
</dbReference>
<dbReference type="RefSeq" id="WP_025232512.1">
    <property type="nucleotide sequence ID" value="NZ_JPME01000018.1"/>
</dbReference>
<evidence type="ECO:0000259" key="1">
    <source>
        <dbReference type="Pfam" id="PF10057"/>
    </source>
</evidence>
<proteinExistence type="predicted"/>
<dbReference type="InterPro" id="IPR018745">
    <property type="entry name" value="MpsC"/>
</dbReference>
<keyword evidence="3" id="KW-1185">Reference proteome</keyword>
<comment type="caution">
    <text evidence="2">The sequence shown here is derived from an EMBL/GenBank/DDBJ whole genome shotgun (WGS) entry which is preliminary data.</text>
</comment>
<protein>
    <recommendedName>
        <fullName evidence="1">Na+-translocating membrane potential-generating system MpsC domain-containing protein</fullName>
    </recommendedName>
</protein>
<evidence type="ECO:0000313" key="3">
    <source>
        <dbReference type="Proteomes" id="UP000028525"/>
    </source>
</evidence>
<evidence type="ECO:0000313" key="2">
    <source>
        <dbReference type="EMBL" id="KEZ89410.1"/>
    </source>
</evidence>
<gene>
    <name evidence="2" type="ORF">IO98_15685</name>
</gene>
<dbReference type="AlphaFoldDB" id="A0A084JKC6"/>
<name>A0A084JKC6_9FIRM</name>
<reference evidence="2 3" key="1">
    <citation type="submission" date="2014-07" db="EMBL/GenBank/DDBJ databases">
        <title>Draft genome of Clostridium celerecrescens 152B isolated from sediments associated with methane hydrate from Krishna Godavari basin.</title>
        <authorList>
            <person name="Honkalas V.S."/>
            <person name="Dabir A.P."/>
            <person name="Arora P."/>
            <person name="Dhakephalkar P.K."/>
        </authorList>
    </citation>
    <scope>NUCLEOTIDE SEQUENCE [LARGE SCALE GENOMIC DNA]</scope>
    <source>
        <strain evidence="2 3">152B</strain>
    </source>
</reference>
<organism evidence="2 3">
    <name type="scientific">Lacrimispora celerecrescens</name>
    <dbReference type="NCBI Taxonomy" id="29354"/>
    <lineage>
        <taxon>Bacteria</taxon>
        <taxon>Bacillati</taxon>
        <taxon>Bacillota</taxon>
        <taxon>Clostridia</taxon>
        <taxon>Lachnospirales</taxon>
        <taxon>Lachnospiraceae</taxon>
        <taxon>Lacrimispora</taxon>
    </lineage>
</organism>
<sequence length="121" mass="13655">MTKGQLEAKISEVVSKFEVEYMGRGPKTIRTYVLNDMIIVRLIGFLSPSEKKLTESAQGIELLKKVRTSLFEGGREYLEKILTDVMDVSIISTHSDISTKTGEKIIVITVDRNLEELYTAK</sequence>
<dbReference type="EMBL" id="JPME01000018">
    <property type="protein sequence ID" value="KEZ89410.1"/>
    <property type="molecule type" value="Genomic_DNA"/>
</dbReference>
<dbReference type="STRING" id="29354.IO98_15685"/>
<dbReference type="OrthoDB" id="5422931at2"/>
<feature type="domain" description="Na+-translocating membrane potential-generating system MpsC" evidence="1">
    <location>
        <begin position="2"/>
        <end position="111"/>
    </location>
</feature>
<dbReference type="Pfam" id="PF10057">
    <property type="entry name" value="MpsC"/>
    <property type="match status" value="1"/>
</dbReference>